<feature type="domain" description="Cadherin" evidence="10">
    <location>
        <begin position="371"/>
        <end position="453"/>
    </location>
</feature>
<dbReference type="SUPFAM" id="SSF81296">
    <property type="entry name" value="E set domains"/>
    <property type="match status" value="3"/>
</dbReference>
<feature type="transmembrane region" description="Helical" evidence="9">
    <location>
        <begin position="3502"/>
        <end position="3520"/>
    </location>
</feature>
<feature type="transmembrane region" description="Helical" evidence="9">
    <location>
        <begin position="3122"/>
        <end position="3143"/>
    </location>
</feature>
<organism evidence="11 12">
    <name type="scientific">Tetraparma gracilis</name>
    <dbReference type="NCBI Taxonomy" id="2962635"/>
    <lineage>
        <taxon>Eukaryota</taxon>
        <taxon>Sar</taxon>
        <taxon>Stramenopiles</taxon>
        <taxon>Ochrophyta</taxon>
        <taxon>Bolidophyceae</taxon>
        <taxon>Parmales</taxon>
        <taxon>Triparmaceae</taxon>
        <taxon>Tetraparma</taxon>
    </lineage>
</organism>
<dbReference type="InterPro" id="IPR014756">
    <property type="entry name" value="Ig_E-set"/>
</dbReference>
<feature type="transmembrane region" description="Helical" evidence="9">
    <location>
        <begin position="3412"/>
        <end position="3431"/>
    </location>
</feature>
<evidence type="ECO:0000256" key="8">
    <source>
        <dbReference type="SAM" id="MobiDB-lite"/>
    </source>
</evidence>
<proteinExistence type="predicted"/>
<feature type="transmembrane region" description="Helical" evidence="9">
    <location>
        <begin position="3097"/>
        <end position="3115"/>
    </location>
</feature>
<evidence type="ECO:0000256" key="4">
    <source>
        <dbReference type="ARBA" id="ARBA00022837"/>
    </source>
</evidence>
<feature type="domain" description="Cadherin" evidence="10">
    <location>
        <begin position="466"/>
        <end position="587"/>
    </location>
</feature>
<evidence type="ECO:0000259" key="10">
    <source>
        <dbReference type="PROSITE" id="PS50268"/>
    </source>
</evidence>
<dbReference type="CDD" id="cd11304">
    <property type="entry name" value="Cadherin_repeat"/>
    <property type="match status" value="8"/>
</dbReference>
<keyword evidence="2 9" id="KW-0812">Transmembrane</keyword>
<keyword evidence="5" id="KW-0130">Cell adhesion</keyword>
<gene>
    <name evidence="11" type="ORF">TeGR_g12033</name>
</gene>
<feature type="region of interest" description="Disordered" evidence="8">
    <location>
        <begin position="3687"/>
        <end position="3731"/>
    </location>
</feature>
<dbReference type="InterPro" id="IPR002909">
    <property type="entry name" value="IPT_dom"/>
</dbReference>
<feature type="transmembrane region" description="Helical" evidence="9">
    <location>
        <begin position="3225"/>
        <end position="3242"/>
    </location>
</feature>
<dbReference type="Pfam" id="PF00028">
    <property type="entry name" value="Cadherin"/>
    <property type="match status" value="1"/>
</dbReference>
<keyword evidence="4" id="KW-0106">Calcium</keyword>
<feature type="domain" description="Cadherin" evidence="10">
    <location>
        <begin position="618"/>
        <end position="695"/>
    </location>
</feature>
<dbReference type="Gene3D" id="2.60.40.60">
    <property type="entry name" value="Cadherins"/>
    <property type="match status" value="10"/>
</dbReference>
<evidence type="ECO:0000313" key="12">
    <source>
        <dbReference type="Proteomes" id="UP001165060"/>
    </source>
</evidence>
<dbReference type="SMART" id="SM00112">
    <property type="entry name" value="CA"/>
    <property type="match status" value="9"/>
</dbReference>
<reference evidence="11 12" key="1">
    <citation type="journal article" date="2023" name="Commun. Biol.">
        <title>Genome analysis of Parmales, the sister group of diatoms, reveals the evolutionary specialization of diatoms from phago-mixotrophs to photoautotrophs.</title>
        <authorList>
            <person name="Ban H."/>
            <person name="Sato S."/>
            <person name="Yoshikawa S."/>
            <person name="Yamada K."/>
            <person name="Nakamura Y."/>
            <person name="Ichinomiya M."/>
            <person name="Sato N."/>
            <person name="Blanc-Mathieu R."/>
            <person name="Endo H."/>
            <person name="Kuwata A."/>
            <person name="Ogata H."/>
        </authorList>
    </citation>
    <scope>NUCLEOTIDE SEQUENCE [LARGE SCALE GENOMIC DNA]</scope>
</reference>
<evidence type="ECO:0000256" key="5">
    <source>
        <dbReference type="ARBA" id="ARBA00022889"/>
    </source>
</evidence>
<dbReference type="InterPro" id="IPR015919">
    <property type="entry name" value="Cadherin-like_sf"/>
</dbReference>
<dbReference type="InterPro" id="IPR013783">
    <property type="entry name" value="Ig-like_fold"/>
</dbReference>
<feature type="domain" description="Cadherin" evidence="10">
    <location>
        <begin position="1310"/>
        <end position="1402"/>
    </location>
</feature>
<keyword evidence="3" id="KW-0677">Repeat</keyword>
<name>A0ABQ6MI33_9STRA</name>
<feature type="domain" description="Cadherin" evidence="10">
    <location>
        <begin position="919"/>
        <end position="1040"/>
    </location>
</feature>
<keyword evidence="12" id="KW-1185">Reference proteome</keyword>
<keyword evidence="6 9" id="KW-1133">Transmembrane helix</keyword>
<feature type="domain" description="Cadherin" evidence="10">
    <location>
        <begin position="719"/>
        <end position="813"/>
    </location>
</feature>
<feature type="non-terminal residue" evidence="11">
    <location>
        <position position="1"/>
    </location>
</feature>
<feature type="domain" description="Cadherin" evidence="10">
    <location>
        <begin position="831"/>
        <end position="920"/>
    </location>
</feature>
<feature type="domain" description="Cadherin" evidence="10">
    <location>
        <begin position="1039"/>
        <end position="1156"/>
    </location>
</feature>
<feature type="domain" description="Cadherin" evidence="10">
    <location>
        <begin position="1163"/>
        <end position="1267"/>
    </location>
</feature>
<accession>A0ABQ6MI33</accession>
<feature type="transmembrane region" description="Helical" evidence="9">
    <location>
        <begin position="3532"/>
        <end position="3552"/>
    </location>
</feature>
<dbReference type="PRINTS" id="PR00205">
    <property type="entry name" value="CADHERIN"/>
</dbReference>
<protein>
    <recommendedName>
        <fullName evidence="10">Cadherin domain-containing protein</fullName>
    </recommendedName>
</protein>
<feature type="transmembrane region" description="Helical" evidence="9">
    <location>
        <begin position="3184"/>
        <end position="3204"/>
    </location>
</feature>
<sequence>TPPPPQTDIASGSFVLFSAEIDQEALALDTDSPNLVNEVEFWVFGQKKSGGARQWWSVGTVDGDTTTSANSNGKYEYSLTFNANEFVEGSSQLKATFTLDDNTVQMAAIVVDLVTGVDMCWDLDSNGVGESYSDLNLPHTLTMGQNNNLQLVKCAGETDTVTSVSFFRVISLAGEVIEQRLGNADTSSPYTLDPLEVDDLVAGMTVTIVAKTTTSDGKVVSASLPSRVAEENFAPSSVSFTTTGEAREAESGWGVVGTVSATDPNESDTHIFTLEDDASGVFRISGTSLEYDGTRDFESIFGGSSADSGSLSVIVKADDQSGIDTCCRSQAFSIPFYNANEPPTGPIGSTTFSVAETMSTSSSGNANLITTFSIADPDVGQSHNCNGVGLGTTFSVEYETCRLRLLQPLDFETTSEYSFILVSTDNGWGRTGSQSQTTSITISVSDVNEKPEGIQLVSAGTAGVTCASSTSCSFAENNAANMVVANIEVFDPECDPDFVTLTNTGAICMVSASASGDEELSYEITSGNDNGYFSVQDCSGIIFVETTALDYESGTTSYSFTVTTTGSASVESTVTVNLEQVNEAPSFDDHTFTVAELTGVSGSGFGATTILSSMTDYVTDEDSGDTTTFVITGGNQDNKFAIGNEGTGSITLISPLDFETKTQYNLAVSVRDSGNLFAFATMTINVGDDDEAPTFPPLSGVFAEVFEIGASGGASNGDAVGSDAGDSTSLEYTIVGGNDAGAFTITTSNDSDFDGASVGQIEVADATQFNFEAPTGGGANAFTLTLRATDDDDLFSEVNVNINVRNKNEAPVLNGGSQITRSLAECSGCSGTLIGAALDQVTTDPEIDSFAFFISSYGDDSISTFEIDEETGQISLARQFLDFETKDTYTYQIGVRDPAGATSTTELVISVSNQPEPPTFTPGNAQIQENENAGTAVSRDGSPDQAFTISVTDDDGAGELSLEITEVIDALDNVYDASQTIFNVARVDSSNDFQIEAVSTMNFEDGKSPYRVTLSASDGSLDSAATMVITVKNVNDQPELSDKDCSISKAAPIDTLACAVEAVDDDYAPGLTYTISSWDSCTCEAGDECTSDACDPQIFEIADGTNEISLTTFVDGDTAYEGKTITLTVEVTDAEGATDSATISIFMVPSNDLPECGSIGTLSIVEGSAAGTSVGVIAGAGKIRDEDTQNLLLEISSGDVDGMFTIATGVTSFDGSASIVTTGVATDYESQAVYSVSIRVTEDSAAENYIDCVGIVINVQDANEPTVFPNVVRTVKECTGAACPADHMSGQQSESTDPDTGEVTTALPAIQASDPDLVDIDLASGVTGTYNLVEDTSPFDIDGTTGQLVLKAGEYLDYEATPQYTVTVRWTSDNTWPAGPNTGPFDATLTINIENVEEVPVIADQTFSMAENYVGEIGTLAVSDPDYPDASVCADAGHGCGLRYALSGTDAFMFSVNELTGVISSTSDNTNFEIAGSHTLRFTATDDNGLGRNDAKLITINVQDEDDCAVSSIYYGGGTDAAVFLTEGNEAIKIVGNNMFPTAARIAADGTFTDADIEVAVEIFDSTNEGVARSYVLTGCSIDRSNGGADTVTCTTPEGVGGPFAAAVTITTPYSTGTEICETPKNFAATMVYASPTIDSDGISGDDAMSTGGGSEVTFQGSNFGPIGTIVTASYANDDYSYTTGNCEFVTAHTEVTCTTGPGVGSGFKWRLNVQGLQSDESTQESSYLPPSVGNVQLREFGGVFKARDTMDTRGIDQIDISGSNFGGFTVETPTVHYGTDGSDGTVDMFAAGTAYEATACIAVVSDVNNGHTYIRCQASAGVGQDLVYRVSVGGQTSASSTASTSYAAPSITSVTGPGSYRASSAGGQVVYITGFQFGPDNDARDYSHIVISYGVTGDSFTAADCEISTAHEFITCNTGPGTGKNHQWKAIIGGVESELFDADTNYAPPIVAFYEGPGTKYDSLGGSSVAYGNTRGNQVITILGRNFGTDDGLISAVTYKSEFGVEFSVKASCEIENPHVSIICQTAEGAGDEMSWSVTVDGQDSEAPITGYQAPVVTLLSGEGTAVTGSSNYGGELVTLSGDYFGPDTAYAEAEYGEDFVDRVSYGPTGVEYIAQNCEVTATSCDGDGGRCGHEEIVCETAPGVGANLKWLVQIAGQLSTISSNAVSSYAPPVLDPLNPAEYPTDGQTQITITGTNLGTVASPTVTFGGLVLEDDQVVLGNGVDVIYFNLPTGKGYNIPVTVNAGGQISNEQLFSYEPPLIESVHTVPTADPSQQMAVILGRSFSLTPKVFIRTTTDVLELNCPVKTHSELNCLISVNKGVMYVEVDDRTSNEVEYESGDPTVLYNTIIEGTARTEGGAKLRVLCQYCGEDADSLVVSVGSHSNEKRTCVISDDPADFWQVSASDEGTQPEGTWTLLQEMINTAAADYDPPLVFNEGDYVQNIVCTLPEGQDVRQSVTVERAGVVESLGCNTEFCSVCNDAPCFSYLPPTITEVPTALTGGTEGQDTVVFSGDNFGVSPTVVYGDFEFEVIARSHTEITAVTEEGVGKELALTVNVGSQSSTEDYEWSYEVPAFATDTLAELENVGTVGKAGVRLNGFNFGNSTILGYAGPALTIGGEVVPLIAPATDNYNHYYIEFDIPEGQGINMPVVLNVAGQVNAPLTFTYDPPTLISTTPAELETDTMGGMDSGEKITLVGTNFGVQEKEWSIIFRGENEGDTNVIVTDDDIFSWSHEQLVFYVPEGQGRNKALELNIGGQIASCQSDDCVECGTHGPVPACFNYKPPRVYGLVEVMDARTEGGYDITLVGTSFGVSGATVSIGDGAYDVDDDLDRYRMQPTDCPVTSQDHTEVVCTAPGGWGSGLDVTLTVEGESSTNTTFSYSKPVINFMAGSNSGDASGGETIKVYGDNFGPVDTPVNMTIDGVVCENAFWTNDDAIIDFEPYIKCPRSDRTTVGIKNVTLEVAFSEADTFERWYVECKIGYYGAESEMCASCGNQLETGYVCLEDGLELPYAAPEWWMIMQDVNDPDESKWCHEEMRESDARDECPSMWPCMPGMACLGNNTCEEMYNPESERCSACNIGYFKLNGKCEECPDNPWMIVVGIFVVIATGGYIANKLDKKQVNLGIITIGVDYFQVLAIFSSANVDWPQELLDLYNIMSAFNLNIDLAAPECWQAADFTYDQKWMVVELTPAILLMGAFGAYIFKYLWKKFKGRKARLHSHAPKLLGTVVSIFYYTYLYVTTKTLSVFNCQSTIPSDGFQYMTEVGTGEGICYEEGSMQQKLEPWAFLTFTCYTLGFPAFCGALLYTCRTVCYKDQVMKAARKTDSEIKMMDRQADQDRNDEKQQNKADGISVGCCKRTTSVKTAKIYAFRKMWHRLYHYYKPQYFYWILLVLLRKFMIAATALVFRSNTLFMLSMTLLIIITMYALQVMYKPYMSTNEYEAVVKENPEVIDEATSKRVQDMSMLKSQNNRSKAKKLGRDSFIEDNLGPKIELSFLHNYNTVEALLLFSAIIVNLSGIMFESGQLTGGYKKGLTYCIIMLITTSVGYFLYVLSTELWSAFYPNKPFLGLACLNFKTVDETPDEIPRDSSIEFGNNPMMGNMNAAPVDGEKMEYLESELNKMWGNVAQKDKLIKAQQEEIRALKKGGETSKFQGLAKNVIAMNKQKKTFGSVTGGMGASGRGLGAAAKAASGRGMGGSGRGLGKMGSGVGSKKPDAESGVGGGAANVDDSQL</sequence>
<evidence type="ECO:0000313" key="11">
    <source>
        <dbReference type="EMBL" id="GMI26429.1"/>
    </source>
</evidence>
<evidence type="ECO:0000256" key="9">
    <source>
        <dbReference type="SAM" id="Phobius"/>
    </source>
</evidence>
<evidence type="ECO:0000256" key="1">
    <source>
        <dbReference type="ARBA" id="ARBA00004370"/>
    </source>
</evidence>
<dbReference type="PANTHER" id="PTHR24025">
    <property type="entry name" value="DESMOGLEIN FAMILY MEMBER"/>
    <property type="match status" value="1"/>
</dbReference>
<dbReference type="InterPro" id="IPR002126">
    <property type="entry name" value="Cadherin-like_dom"/>
</dbReference>
<comment type="caution">
    <text evidence="11">The sequence shown here is derived from an EMBL/GenBank/DDBJ whole genome shotgun (WGS) entry which is preliminary data.</text>
</comment>
<evidence type="ECO:0000256" key="2">
    <source>
        <dbReference type="ARBA" id="ARBA00022692"/>
    </source>
</evidence>
<dbReference type="CDD" id="cd00102">
    <property type="entry name" value="IPT"/>
    <property type="match status" value="2"/>
</dbReference>
<comment type="subcellular location">
    <subcellularLocation>
        <location evidence="1">Membrane</location>
    </subcellularLocation>
</comment>
<evidence type="ECO:0000256" key="7">
    <source>
        <dbReference type="ARBA" id="ARBA00023136"/>
    </source>
</evidence>
<dbReference type="Pfam" id="PF01833">
    <property type="entry name" value="TIG"/>
    <property type="match status" value="3"/>
</dbReference>
<feature type="transmembrane region" description="Helical" evidence="9">
    <location>
        <begin position="3285"/>
        <end position="3308"/>
    </location>
</feature>
<feature type="compositionally biased region" description="Gly residues" evidence="8">
    <location>
        <begin position="3692"/>
        <end position="3708"/>
    </location>
</feature>
<dbReference type="Proteomes" id="UP001165060">
    <property type="component" value="Unassembled WGS sequence"/>
</dbReference>
<dbReference type="InterPro" id="IPR050971">
    <property type="entry name" value="Cadherin-domain_protein"/>
</dbReference>
<dbReference type="SUPFAM" id="SSF49313">
    <property type="entry name" value="Cadherin-like"/>
    <property type="match status" value="6"/>
</dbReference>
<dbReference type="EMBL" id="BRYB01001469">
    <property type="protein sequence ID" value="GMI26429.1"/>
    <property type="molecule type" value="Genomic_DNA"/>
</dbReference>
<evidence type="ECO:0000256" key="3">
    <source>
        <dbReference type="ARBA" id="ARBA00022737"/>
    </source>
</evidence>
<feature type="domain" description="Cadherin" evidence="10">
    <location>
        <begin position="1417"/>
        <end position="1524"/>
    </location>
</feature>
<dbReference type="PANTHER" id="PTHR24025:SF23">
    <property type="entry name" value="NEURAL-CADHERIN"/>
    <property type="match status" value="1"/>
</dbReference>
<dbReference type="PROSITE" id="PS50268">
    <property type="entry name" value="CADHERIN_2"/>
    <property type="match status" value="10"/>
</dbReference>
<evidence type="ECO:0000256" key="6">
    <source>
        <dbReference type="ARBA" id="ARBA00022989"/>
    </source>
</evidence>
<dbReference type="Gene3D" id="2.60.40.10">
    <property type="entry name" value="Immunoglobulins"/>
    <property type="match status" value="4"/>
</dbReference>
<keyword evidence="7 9" id="KW-0472">Membrane</keyword>